<keyword evidence="1" id="KW-0732">Signal</keyword>
<evidence type="ECO:0000313" key="5">
    <source>
        <dbReference type="Proteomes" id="UP001306950"/>
    </source>
</evidence>
<organism evidence="4 5">
    <name type="scientific">Paenibacillus haidiansis</name>
    <dbReference type="NCBI Taxonomy" id="1574488"/>
    <lineage>
        <taxon>Bacteria</taxon>
        <taxon>Bacillati</taxon>
        <taxon>Bacillota</taxon>
        <taxon>Bacilli</taxon>
        <taxon>Bacillales</taxon>
        <taxon>Paenibacillaceae</taxon>
        <taxon>Paenibacillus</taxon>
    </lineage>
</organism>
<dbReference type="InterPro" id="IPR029052">
    <property type="entry name" value="Metallo-depent_PP-like"/>
</dbReference>
<dbReference type="CDD" id="cd00063">
    <property type="entry name" value="FN3"/>
    <property type="match status" value="1"/>
</dbReference>
<sequence>MGDKKRLAGIGGIAVLCLVLLSGAALLEQWRNRQTETDPGYGPAAKSLVTTFKGDARTSRAFTWYSEDPESPGVLQLAQGSDAELLEKGDVQSIEADSSVIEVGEGRENGVHKVEVTGLNPGTDYVYRVGDGTEGGWSKPGVFTTEGEGEDSFTFLNVTDSQGASEADFALWGETLDRAFAVFPDAKWILHNGDLTEDPEDEAGWDAFFVNAATWINRIPLMPVTGNHDEVDKESARFTSHFNLPDNGAGKSAAGTTYSFDYGNAHIVVLNTESKIKTQTDWLRQDLRNTAKAWKIVAIHRPAYGGNMYEKIADWIDVFDEFGVDLVLQGHNHEYSRSFPLKDGEIVPEGEGTVYATTNASGAKFNDKKEDQFYHAVHFQNGKQMFAGITVSGTTLTYRAYDVEGQLLDEFALRH</sequence>
<dbReference type="RefSeq" id="WP_331848083.1">
    <property type="nucleotide sequence ID" value="NZ_JAZHPZ010000010.1"/>
</dbReference>
<dbReference type="InterPro" id="IPR015914">
    <property type="entry name" value="PAPs_N"/>
</dbReference>
<gene>
    <name evidence="4" type="ORF">V3851_18730</name>
</gene>
<evidence type="ECO:0000259" key="2">
    <source>
        <dbReference type="Pfam" id="PF00149"/>
    </source>
</evidence>
<dbReference type="SUPFAM" id="SSF56300">
    <property type="entry name" value="Metallo-dependent phosphatases"/>
    <property type="match status" value="1"/>
</dbReference>
<keyword evidence="4" id="KW-0378">Hydrolase</keyword>
<comment type="caution">
    <text evidence="4">The sequence shown here is derived from an EMBL/GenBank/DDBJ whole genome shotgun (WGS) entry which is preliminary data.</text>
</comment>
<dbReference type="EC" id="3.1.-.-" evidence="4"/>
<dbReference type="Gene3D" id="3.60.21.10">
    <property type="match status" value="1"/>
</dbReference>
<evidence type="ECO:0000313" key="4">
    <source>
        <dbReference type="EMBL" id="MEF2967870.1"/>
    </source>
</evidence>
<dbReference type="PANTHER" id="PTHR45867">
    <property type="entry name" value="PURPLE ACID PHOSPHATASE"/>
    <property type="match status" value="1"/>
</dbReference>
<dbReference type="SUPFAM" id="SSF49363">
    <property type="entry name" value="Purple acid phosphatase, N-terminal domain"/>
    <property type="match status" value="1"/>
</dbReference>
<dbReference type="InterPro" id="IPR004843">
    <property type="entry name" value="Calcineurin-like_PHP"/>
</dbReference>
<protein>
    <submittedName>
        <fullName evidence="4">Metallophosphoesterase family protein</fullName>
        <ecNumber evidence="4">3.1.-.-</ecNumber>
    </submittedName>
</protein>
<evidence type="ECO:0000259" key="3">
    <source>
        <dbReference type="Pfam" id="PF16656"/>
    </source>
</evidence>
<feature type="domain" description="Purple acid phosphatase N-terminal" evidence="3">
    <location>
        <begin position="49"/>
        <end position="145"/>
    </location>
</feature>
<dbReference type="InterPro" id="IPR008963">
    <property type="entry name" value="Purple_acid_Pase-like_N"/>
</dbReference>
<name>A0ABU7VVS8_9BACL</name>
<evidence type="ECO:0000256" key="1">
    <source>
        <dbReference type="ARBA" id="ARBA00022729"/>
    </source>
</evidence>
<dbReference type="EMBL" id="JAZHPZ010000010">
    <property type="protein sequence ID" value="MEF2967870.1"/>
    <property type="molecule type" value="Genomic_DNA"/>
</dbReference>
<dbReference type="GO" id="GO:0016787">
    <property type="term" value="F:hydrolase activity"/>
    <property type="evidence" value="ECO:0007669"/>
    <property type="project" value="UniProtKB-KW"/>
</dbReference>
<keyword evidence="5" id="KW-1185">Reference proteome</keyword>
<dbReference type="Proteomes" id="UP001306950">
    <property type="component" value="Unassembled WGS sequence"/>
</dbReference>
<proteinExistence type="predicted"/>
<dbReference type="PANTHER" id="PTHR45867:SF3">
    <property type="entry name" value="ACID PHOSPHATASE TYPE 7"/>
    <property type="match status" value="1"/>
</dbReference>
<dbReference type="InterPro" id="IPR003961">
    <property type="entry name" value="FN3_dom"/>
</dbReference>
<accession>A0ABU7VVS8</accession>
<dbReference type="Gene3D" id="2.60.40.380">
    <property type="entry name" value="Purple acid phosphatase-like, N-terminal"/>
    <property type="match status" value="1"/>
</dbReference>
<feature type="domain" description="Calcineurin-like phosphoesterase" evidence="2">
    <location>
        <begin position="174"/>
        <end position="335"/>
    </location>
</feature>
<dbReference type="Pfam" id="PF00149">
    <property type="entry name" value="Metallophos"/>
    <property type="match status" value="1"/>
</dbReference>
<reference evidence="4 5" key="1">
    <citation type="submission" date="2024-02" db="EMBL/GenBank/DDBJ databases">
        <title>A nitrogen-fixing paenibacillus bacterium.</title>
        <authorList>
            <person name="Zhang W.L."/>
            <person name="Chen S.F."/>
        </authorList>
    </citation>
    <scope>NUCLEOTIDE SEQUENCE [LARGE SCALE GENOMIC DNA]</scope>
    <source>
        <strain evidence="4 5">M1</strain>
    </source>
</reference>
<dbReference type="Pfam" id="PF16656">
    <property type="entry name" value="Pur_ac_phosph_N"/>
    <property type="match status" value="1"/>
</dbReference>